<evidence type="ECO:0000313" key="11">
    <source>
        <dbReference type="EMBL" id="KAL1137616.1"/>
    </source>
</evidence>
<evidence type="ECO:0000256" key="7">
    <source>
        <dbReference type="ARBA" id="ARBA00023163"/>
    </source>
</evidence>
<keyword evidence="12" id="KW-1185">Reference proteome</keyword>
<dbReference type="Pfam" id="PF03859">
    <property type="entry name" value="CG-1"/>
    <property type="match status" value="1"/>
</dbReference>
<keyword evidence="5" id="KW-0040">ANK repeat</keyword>
<keyword evidence="7" id="KW-0804">Transcription</keyword>
<dbReference type="Pfam" id="PF01833">
    <property type="entry name" value="TIG"/>
    <property type="match status" value="1"/>
</dbReference>
<evidence type="ECO:0000256" key="8">
    <source>
        <dbReference type="ARBA" id="ARBA00023242"/>
    </source>
</evidence>
<evidence type="ECO:0000256" key="9">
    <source>
        <dbReference type="ARBA" id="ARBA00029480"/>
    </source>
</evidence>
<dbReference type="PROSITE" id="PS51437">
    <property type="entry name" value="CG_1"/>
    <property type="match status" value="1"/>
</dbReference>
<keyword evidence="3" id="KW-0677">Repeat</keyword>
<evidence type="ECO:0000313" key="12">
    <source>
        <dbReference type="Proteomes" id="UP001558652"/>
    </source>
</evidence>
<dbReference type="PANTHER" id="PTHR23335">
    <property type="entry name" value="CALMODULIN-BINDING TRANSCRIPTION ACTIVATOR CAMTA"/>
    <property type="match status" value="1"/>
</dbReference>
<dbReference type="InterPro" id="IPR014756">
    <property type="entry name" value="Ig_E-set"/>
</dbReference>
<name>A0ABD0YP91_9HEMI</name>
<dbReference type="Proteomes" id="UP001558652">
    <property type="component" value="Unassembled WGS sequence"/>
</dbReference>
<accession>A0ABD0YP91</accession>
<comment type="similarity">
    <text evidence="2">Belongs to the CAMTA family.</text>
</comment>
<dbReference type="AlphaFoldDB" id="A0ABD0YP91"/>
<dbReference type="GO" id="GO:0048468">
    <property type="term" value="P:cell development"/>
    <property type="evidence" value="ECO:0007669"/>
    <property type="project" value="UniProtKB-ARBA"/>
</dbReference>
<dbReference type="Gene3D" id="2.60.40.10">
    <property type="entry name" value="Immunoglobulins"/>
    <property type="match status" value="1"/>
</dbReference>
<comment type="subcellular location">
    <subcellularLocation>
        <location evidence="1">Nucleus</location>
    </subcellularLocation>
</comment>
<evidence type="ECO:0000256" key="3">
    <source>
        <dbReference type="ARBA" id="ARBA00022737"/>
    </source>
</evidence>
<dbReference type="GO" id="GO:0005634">
    <property type="term" value="C:nucleus"/>
    <property type="evidence" value="ECO:0007669"/>
    <property type="project" value="UniProtKB-SubCell"/>
</dbReference>
<keyword evidence="4" id="KW-0805">Transcription regulation</keyword>
<organism evidence="11 12">
    <name type="scientific">Ranatra chinensis</name>
    <dbReference type="NCBI Taxonomy" id="642074"/>
    <lineage>
        <taxon>Eukaryota</taxon>
        <taxon>Metazoa</taxon>
        <taxon>Ecdysozoa</taxon>
        <taxon>Arthropoda</taxon>
        <taxon>Hexapoda</taxon>
        <taxon>Insecta</taxon>
        <taxon>Pterygota</taxon>
        <taxon>Neoptera</taxon>
        <taxon>Paraneoptera</taxon>
        <taxon>Hemiptera</taxon>
        <taxon>Heteroptera</taxon>
        <taxon>Panheteroptera</taxon>
        <taxon>Nepomorpha</taxon>
        <taxon>Nepidae</taxon>
        <taxon>Ranatrinae</taxon>
        <taxon>Ranatra</taxon>
    </lineage>
</organism>
<evidence type="ECO:0000259" key="10">
    <source>
        <dbReference type="PROSITE" id="PS51437"/>
    </source>
</evidence>
<feature type="domain" description="CG-1" evidence="10">
    <location>
        <begin position="1"/>
        <end position="42"/>
    </location>
</feature>
<keyword evidence="6" id="KW-0010">Activator</keyword>
<dbReference type="InterPro" id="IPR002909">
    <property type="entry name" value="IPT_dom"/>
</dbReference>
<dbReference type="FunFam" id="2.60.40.10:FF:000089">
    <property type="entry name" value="calmodulin-binding transcription activator 2 isoform X1"/>
    <property type="match status" value="1"/>
</dbReference>
<reference evidence="11 12" key="1">
    <citation type="submission" date="2024-07" db="EMBL/GenBank/DDBJ databases">
        <title>Chromosome-level genome assembly of the water stick insect Ranatra chinensis (Heteroptera: Nepidae).</title>
        <authorList>
            <person name="Liu X."/>
        </authorList>
    </citation>
    <scope>NUCLEOTIDE SEQUENCE [LARGE SCALE GENOMIC DNA]</scope>
    <source>
        <strain evidence="11">Cailab_2021Rc</strain>
        <tissue evidence="11">Muscle</tissue>
    </source>
</reference>
<evidence type="ECO:0000256" key="5">
    <source>
        <dbReference type="ARBA" id="ARBA00023043"/>
    </source>
</evidence>
<dbReference type="PANTHER" id="PTHR23335:SF1">
    <property type="entry name" value="CALMODULIN-BINDING TRANSCRIPTION ACTIVATOR, ISOFORM F"/>
    <property type="match status" value="1"/>
</dbReference>
<protein>
    <recommendedName>
        <fullName evidence="10">CG-1 domain-containing protein</fullName>
    </recommendedName>
</protein>
<dbReference type="EMBL" id="JBFDAA010000004">
    <property type="protein sequence ID" value="KAL1137616.1"/>
    <property type="molecule type" value="Genomic_DNA"/>
</dbReference>
<evidence type="ECO:0000256" key="4">
    <source>
        <dbReference type="ARBA" id="ARBA00023015"/>
    </source>
</evidence>
<proteinExistence type="inferred from homology"/>
<dbReference type="InterPro" id="IPR005559">
    <property type="entry name" value="CG-1_dom"/>
</dbReference>
<dbReference type="GO" id="GO:0048731">
    <property type="term" value="P:system development"/>
    <property type="evidence" value="ECO:0007669"/>
    <property type="project" value="UniProtKB-ARBA"/>
</dbReference>
<evidence type="ECO:0000256" key="2">
    <source>
        <dbReference type="ARBA" id="ARBA00008267"/>
    </source>
</evidence>
<keyword evidence="8" id="KW-0539">Nucleus</keyword>
<gene>
    <name evidence="11" type="ORF">AAG570_009312</name>
</gene>
<dbReference type="SUPFAM" id="SSF81296">
    <property type="entry name" value="E set domains"/>
    <property type="match status" value="1"/>
</dbReference>
<evidence type="ECO:0000256" key="6">
    <source>
        <dbReference type="ARBA" id="ARBA00023159"/>
    </source>
</evidence>
<comment type="subunit">
    <text evidence="9">May interact with calmodulin.</text>
</comment>
<comment type="caution">
    <text evidence="11">The sequence shown here is derived from an EMBL/GenBank/DDBJ whole genome shotgun (WGS) entry which is preliminary data.</text>
</comment>
<sequence length="523" mass="57943">CIYGCYVHSAILPTFHRRCYWLLQNPDIVLVHYLNVPYPDDNKLVSPSLALCADKKQWTKEELVSQLKPMFYSEEEPELNNELEISTAETVETIVSQLLERQRSARASAICKQLECGCPDSTCTDAKSCTQPIRRITAAKSIDSSSSVSSTTGSGMLIAQRNIIHHQERQISTHTTNHHTLQQNCSPGGPLVLNLSQIQGSGGLLILNSNQHNPSHTSIINVAQKHTNHKKQQNNSCEQEAKSQSFMNNQLKDNGNAYYETLDLSQEDIQQTLSANMPISCSQANRGSRNGGESGSDIPGLEIDFIDVNAPQHVDDDVFVNLDAFDMLSEFPELEALDHNQNIDNSVNEAVASTDGGTTEVMETEKDNNNSPQRMDYREGTANITDFSPDWAYTEGGVKVLVTGPWYSTTSPYTVLFDSVPVPTTLVQSGVLRCYCPAHEVGLVSLQVACEGFVISNSAMFEYKRIPRERMESATSKIGINSTMGSEISDSLLKYTLMQRLDAVDHTLQIKQEPYETVCSTRS</sequence>
<dbReference type="InterPro" id="IPR013783">
    <property type="entry name" value="Ig-like_fold"/>
</dbReference>
<evidence type="ECO:0000256" key="1">
    <source>
        <dbReference type="ARBA" id="ARBA00004123"/>
    </source>
</evidence>
<feature type="non-terminal residue" evidence="11">
    <location>
        <position position="1"/>
    </location>
</feature>